<dbReference type="EMBL" id="NXFY01000005">
    <property type="protein sequence ID" value="PHO18544.1"/>
    <property type="molecule type" value="Genomic_DNA"/>
</dbReference>
<dbReference type="Proteomes" id="UP000221222">
    <property type="component" value="Unassembled WGS sequence"/>
</dbReference>
<evidence type="ECO:0000256" key="2">
    <source>
        <dbReference type="SAM" id="Coils"/>
    </source>
</evidence>
<evidence type="ECO:0000313" key="6">
    <source>
        <dbReference type="Proteomes" id="UP000262712"/>
    </source>
</evidence>
<proteinExistence type="inferred from homology"/>
<dbReference type="InterPro" id="IPR003423">
    <property type="entry name" value="OMP_efflux"/>
</dbReference>
<dbReference type="PANTHER" id="PTHR30203:SF23">
    <property type="entry name" value="OUTER MEMBRANE EFFLUX PROTEIN"/>
    <property type="match status" value="1"/>
</dbReference>
<reference evidence="3 6" key="2">
    <citation type="submission" date="2018-08" db="EMBL/GenBank/DDBJ databases">
        <title>Complete genome of the Arcobacter molluscorum type strain LMG 25693.</title>
        <authorList>
            <person name="Miller W.G."/>
            <person name="Yee E."/>
            <person name="Bono J.L."/>
        </authorList>
    </citation>
    <scope>NUCLEOTIDE SEQUENCE [LARGE SCALE GENOMIC DNA]</scope>
    <source>
        <strain evidence="3 6">CECT 7696</strain>
    </source>
</reference>
<dbReference type="InterPro" id="IPR010131">
    <property type="entry name" value="MdtP/NodT-like"/>
</dbReference>
<keyword evidence="2" id="KW-0175">Coiled coil</keyword>
<comment type="similarity">
    <text evidence="1">Belongs to the outer membrane factor (OMF) (TC 1.B.17) family.</text>
</comment>
<dbReference type="AlphaFoldDB" id="A0A2G1DJG4"/>
<feature type="coiled-coil region" evidence="2">
    <location>
        <begin position="291"/>
        <end position="332"/>
    </location>
</feature>
<dbReference type="GO" id="GO:0015562">
    <property type="term" value="F:efflux transmembrane transporter activity"/>
    <property type="evidence" value="ECO:0007669"/>
    <property type="project" value="InterPro"/>
</dbReference>
<dbReference type="Gene3D" id="1.20.1600.10">
    <property type="entry name" value="Outer membrane efflux proteins (OEP)"/>
    <property type="match status" value="1"/>
</dbReference>
<dbReference type="RefSeq" id="WP_099341895.1">
    <property type="nucleotide sequence ID" value="NZ_CP032098.1"/>
</dbReference>
<sequence length="383" mass="44672">MKKLIILVLVSTFVYAQDKDILSNTKKQIIDLKQKQIEQKQKKNKYDWITDITINGAVNKDDKDIESKDYSISLSQDIFRFGGISSQIQYAKELKKLEQLDLKKDTKSDLNDLYSSLIDIKIDEIKLEQNILNLQNSQIDVEHKKSEYDNGEIGITDLNDAIMTRNNLSDSQKQIELSKLENEKNINLYTTRNYKQIVIPTIKMISKKFFLEKSTSVNYAKINTKVNKQLYNIKKSDYLPKLSVDARYGYSKTDIIEGDDSYKYGLSISMPLSYTSNNDIEQKRLDYLISKQELNDEIVKAKVTYEKAILNIKNYEDRIKLAKQDIKLYSQLLQVNQDEYNAGYKTIDDVTTIKNSMKIRQLDIKTYKLNIKKQILNLYFAIN</sequence>
<accession>A0A2G1DJG4</accession>
<organism evidence="4 5">
    <name type="scientific">Malaciobacter molluscorum LMG 25693</name>
    <dbReference type="NCBI Taxonomy" id="870501"/>
    <lineage>
        <taxon>Bacteria</taxon>
        <taxon>Pseudomonadati</taxon>
        <taxon>Campylobacterota</taxon>
        <taxon>Epsilonproteobacteria</taxon>
        <taxon>Campylobacterales</taxon>
        <taxon>Arcobacteraceae</taxon>
        <taxon>Malaciobacter</taxon>
    </lineage>
</organism>
<evidence type="ECO:0000313" key="5">
    <source>
        <dbReference type="Proteomes" id="UP000221222"/>
    </source>
</evidence>
<gene>
    <name evidence="3" type="ORF">AMOL_0663</name>
    <name evidence="4" type="ORF">CPU12_04490</name>
</gene>
<evidence type="ECO:0000313" key="3">
    <source>
        <dbReference type="EMBL" id="AXX91662.1"/>
    </source>
</evidence>
<evidence type="ECO:0000313" key="4">
    <source>
        <dbReference type="EMBL" id="PHO18544.1"/>
    </source>
</evidence>
<name>A0A2G1DJG4_9BACT</name>
<dbReference type="SUPFAM" id="SSF56954">
    <property type="entry name" value="Outer membrane efflux proteins (OEP)"/>
    <property type="match status" value="1"/>
</dbReference>
<dbReference type="EMBL" id="CP032098">
    <property type="protein sequence ID" value="AXX91662.1"/>
    <property type="molecule type" value="Genomic_DNA"/>
</dbReference>
<reference evidence="4 5" key="1">
    <citation type="submission" date="2017-09" db="EMBL/GenBank/DDBJ databases">
        <title>Arcobacter canalis sp. nov., a new species isolated from a water canal contaminated with urban sewage.</title>
        <authorList>
            <person name="Perez-Cataluna A."/>
            <person name="Salas-Masso N."/>
            <person name="Figueras M.J."/>
        </authorList>
    </citation>
    <scope>NUCLEOTIDE SEQUENCE [LARGE SCALE GENOMIC DNA]</scope>
    <source>
        <strain evidence="4 5">F98-3</strain>
    </source>
</reference>
<dbReference type="Pfam" id="PF02321">
    <property type="entry name" value="OEP"/>
    <property type="match status" value="1"/>
</dbReference>
<dbReference type="PANTHER" id="PTHR30203">
    <property type="entry name" value="OUTER MEMBRANE CATION EFFLUX PROTEIN"/>
    <property type="match status" value="1"/>
</dbReference>
<protein>
    <submittedName>
        <fullName evidence="3">RND family efflux system, outer membrane channel protein, TolC family</fullName>
    </submittedName>
</protein>
<keyword evidence="5" id="KW-1185">Reference proteome</keyword>
<evidence type="ECO:0000256" key="1">
    <source>
        <dbReference type="ARBA" id="ARBA00007613"/>
    </source>
</evidence>
<dbReference type="KEGG" id="amol:AMOL_0663"/>
<dbReference type="Proteomes" id="UP000262712">
    <property type="component" value="Chromosome"/>
</dbReference>